<dbReference type="NCBIfam" id="NF033527">
    <property type="entry name" value="transpos_Tn3"/>
    <property type="match status" value="1"/>
</dbReference>
<comment type="similarity">
    <text evidence="1">Belongs to the transposase 7 family.</text>
</comment>
<reference evidence="8 9" key="1">
    <citation type="submission" date="2018-03" db="EMBL/GenBank/DDBJ databases">
        <title>Genomic Encyclopedia of Archaeal and Bacterial Type Strains, Phase II (KMG-II): from individual species to whole genera.</title>
        <authorList>
            <person name="Goeker M."/>
        </authorList>
    </citation>
    <scope>NUCLEOTIDE SEQUENCE [LARGE SCALE GENOMIC DNA]</scope>
    <source>
        <strain evidence="8 9">DSM 44889</strain>
    </source>
</reference>
<evidence type="ECO:0000256" key="4">
    <source>
        <dbReference type="ARBA" id="ARBA00023172"/>
    </source>
</evidence>
<sequence length="1030" mass="111703">MPVEFLSDDQAAAYGRFSGPPSQAELERFFFLDDADRELVGRRRGDHNRLGFAVQLGTVRFLGTFLVDPLEVPWPVVEYLGRQLGTTDVSVVKRYCERDKTPLEHSWEIREALGFADFAAEAARLRGFLEARAWTRAERPSELFDHAVAWLRAERVLLPGVSVLARAVAEVRAEVADRLHAALAGRVDAGLQRSLDGLLTVPEGARASELERLRRAPTRASGREMVRALDRAAEVAGIGAGSVNVADVPPGRVEALARHGLTAKAAMLRRLPDERRTAVLLATARALRVAAVDDALDLFAVLMATKLVAPAQRAAVKDRLRTLPALAKASSTLAAAARVLLELIEAGDGAPVDPTEAWARVEEAVPRDRLAAAVATVEQLAPDDDDADAGTRAELVNRYSSVRGFLPMLAEVLPLGATDAGRPVLEAVRGLPELVGRKRVRRGEIDETLLTGSWRRLVLANLDLDADVVDHRAYALCVLDGLYRALRRRDVYAEESKRWGDPRARLLDGPAWEQAKPQVLTALRLTDPAPTHLGDLAGRLDAAYLDLAARLGPPGERAKDAAVRLEPGVDGRVRLHLARLEALDEPASLVALRELVGRMLPRVDLPEVLLEVNAWTGYLEEFTHVAITDGASGTRMDDLATSMAAVLVAEGCNLGLAPVTKPGHPALTRDRLSHVGQNYLRTDTLAAANARLIDAQAGIEVAQLWGGGLVASVDGLRFVVPVRTLDAGPNPRYFGQGRGVTWLNAVNDQVAGVGAVVVTGTMRDSLHVLDVVLGRDGGPAPELVATDTASYSDLVFGLFRLLGYQFSPRIADLPDQRLWRLTPPGAAHTDYGPLNAVAVHQLSWTRMAGQWADMLRVAGSLHTGTVTGYDLVRMLGRDGHPTPLGAAFAEYGRAAKTLHLLAMCDPDDETYRRTVHTQLTVQESRHRLARKLFHGQRGELRQRYREGQEDSLGALGLVLNAVVLWNTRYTDAALAQLRAQGYPVRDADAARLSPLGDAHLNVHGRYAFTPPAGDGLRPLRDPAEPDIGEN</sequence>
<dbReference type="GO" id="GO:0006313">
    <property type="term" value="P:DNA transposition"/>
    <property type="evidence" value="ECO:0007669"/>
    <property type="project" value="InterPro"/>
</dbReference>
<feature type="region of interest" description="Disordered" evidence="5">
    <location>
        <begin position="1011"/>
        <end position="1030"/>
    </location>
</feature>
<name>A0A316A5R2_9ACTN</name>
<dbReference type="Pfam" id="PF13700">
    <property type="entry name" value="DUF4158"/>
    <property type="match status" value="1"/>
</dbReference>
<keyword evidence="9" id="KW-1185">Reference proteome</keyword>
<evidence type="ECO:0000259" key="7">
    <source>
        <dbReference type="Pfam" id="PF13700"/>
    </source>
</evidence>
<evidence type="ECO:0000313" key="8">
    <source>
        <dbReference type="EMBL" id="PWJ53211.1"/>
    </source>
</evidence>
<dbReference type="GO" id="GO:0004803">
    <property type="term" value="F:transposase activity"/>
    <property type="evidence" value="ECO:0007669"/>
    <property type="project" value="InterPro"/>
</dbReference>
<keyword evidence="3" id="KW-0238">DNA-binding</keyword>
<protein>
    <submittedName>
        <fullName evidence="8">TnpA family transposase</fullName>
    </submittedName>
</protein>
<proteinExistence type="inferred from homology"/>
<evidence type="ECO:0000256" key="3">
    <source>
        <dbReference type="ARBA" id="ARBA00023125"/>
    </source>
</evidence>
<evidence type="ECO:0000256" key="5">
    <source>
        <dbReference type="SAM" id="MobiDB-lite"/>
    </source>
</evidence>
<dbReference type="Pfam" id="PF01526">
    <property type="entry name" value="DDE_Tnp_Tn3"/>
    <property type="match status" value="1"/>
</dbReference>
<dbReference type="EMBL" id="QGDQ01000014">
    <property type="protein sequence ID" value="PWJ53211.1"/>
    <property type="molecule type" value="Genomic_DNA"/>
</dbReference>
<dbReference type="GO" id="GO:0003677">
    <property type="term" value="F:DNA binding"/>
    <property type="evidence" value="ECO:0007669"/>
    <property type="project" value="UniProtKB-KW"/>
</dbReference>
<gene>
    <name evidence="8" type="ORF">BXY45_114106</name>
</gene>
<evidence type="ECO:0000259" key="6">
    <source>
        <dbReference type="Pfam" id="PF01526"/>
    </source>
</evidence>
<dbReference type="InterPro" id="IPR002513">
    <property type="entry name" value="Tn3_Tnp_DDE_dom"/>
</dbReference>
<accession>A0A316A5R2</accession>
<evidence type="ECO:0000256" key="2">
    <source>
        <dbReference type="ARBA" id="ARBA00022578"/>
    </source>
</evidence>
<feature type="domain" description="DUF4158" evidence="7">
    <location>
        <begin position="5"/>
        <end position="171"/>
    </location>
</feature>
<evidence type="ECO:0000256" key="1">
    <source>
        <dbReference type="ARBA" id="ARBA00009402"/>
    </source>
</evidence>
<dbReference type="InterPro" id="IPR025296">
    <property type="entry name" value="DUF4158"/>
</dbReference>
<keyword evidence="4" id="KW-0233">DNA recombination</keyword>
<evidence type="ECO:0000313" key="9">
    <source>
        <dbReference type="Proteomes" id="UP000245469"/>
    </source>
</evidence>
<dbReference type="OrthoDB" id="3538665at2"/>
<feature type="domain" description="Tn3 transposase DDE" evidence="6">
    <location>
        <begin position="607"/>
        <end position="1006"/>
    </location>
</feature>
<dbReference type="AlphaFoldDB" id="A0A316A5R2"/>
<dbReference type="RefSeq" id="WP_109774841.1">
    <property type="nucleotide sequence ID" value="NZ_QGDQ01000014.1"/>
</dbReference>
<keyword evidence="2" id="KW-0815">Transposition</keyword>
<dbReference type="Proteomes" id="UP000245469">
    <property type="component" value="Unassembled WGS sequence"/>
</dbReference>
<comment type="caution">
    <text evidence="8">The sequence shown here is derived from an EMBL/GenBank/DDBJ whole genome shotgun (WGS) entry which is preliminary data.</text>
</comment>
<dbReference type="InterPro" id="IPR047653">
    <property type="entry name" value="Tn3-like_transpos"/>
</dbReference>
<organism evidence="8 9">
    <name type="scientific">Quadrisphaera granulorum</name>
    <dbReference type="NCBI Taxonomy" id="317664"/>
    <lineage>
        <taxon>Bacteria</taxon>
        <taxon>Bacillati</taxon>
        <taxon>Actinomycetota</taxon>
        <taxon>Actinomycetes</taxon>
        <taxon>Kineosporiales</taxon>
        <taxon>Kineosporiaceae</taxon>
        <taxon>Quadrisphaera</taxon>
    </lineage>
</organism>